<dbReference type="RefSeq" id="WP_066062080.1">
    <property type="nucleotide sequence ID" value="NZ_CP013015.1"/>
</dbReference>
<evidence type="ECO:0000313" key="1">
    <source>
        <dbReference type="EMBL" id="AMM40900.1"/>
    </source>
</evidence>
<dbReference type="NCBIfam" id="NF040559">
    <property type="entry name" value="CAS_Csx20"/>
    <property type="match status" value="1"/>
</dbReference>
<evidence type="ECO:0008006" key="3">
    <source>
        <dbReference type="Google" id="ProtNLM"/>
    </source>
</evidence>
<organism evidence="1 2">
    <name type="scientific">Desulfofervidus auxilii</name>
    <dbReference type="NCBI Taxonomy" id="1621989"/>
    <lineage>
        <taxon>Bacteria</taxon>
        <taxon>Pseudomonadati</taxon>
        <taxon>Thermodesulfobacteriota</taxon>
        <taxon>Candidatus Desulfofervidia</taxon>
        <taxon>Candidatus Desulfofervidales</taxon>
        <taxon>Candidatus Desulfofervidaceae</taxon>
        <taxon>Candidatus Desulfofervidus</taxon>
    </lineage>
</organism>
<sequence>MPNIYLIFSHKLTSEQEKDLRQNWQVEKFIALPEHLQELWSNIPPDLPELNCYLEPIKHWLKENARSGDLVLIQGDFGAVYIVVNYAFKLRLIPVYATTERLIKKEVSSKGEVALSRIFRHKIFRVYGR</sequence>
<dbReference type="AlphaFoldDB" id="A0A7U4TI46"/>
<accession>A0A7U4TI46</accession>
<evidence type="ECO:0000313" key="2">
    <source>
        <dbReference type="Proteomes" id="UP000070560"/>
    </source>
</evidence>
<dbReference type="EMBL" id="CP013015">
    <property type="protein sequence ID" value="AMM40900.1"/>
    <property type="molecule type" value="Genomic_DNA"/>
</dbReference>
<dbReference type="Proteomes" id="UP000070560">
    <property type="component" value="Chromosome"/>
</dbReference>
<keyword evidence="2" id="KW-1185">Reference proteome</keyword>
<dbReference type="InterPro" id="IPR049811">
    <property type="entry name" value="MJ1673-like_dom"/>
</dbReference>
<dbReference type="KEGG" id="daw:HS1_001096"/>
<dbReference type="OrthoDB" id="9811802at2"/>
<gene>
    <name evidence="1" type="ORF">HS1_001096</name>
</gene>
<proteinExistence type="predicted"/>
<protein>
    <recommendedName>
        <fullName evidence="3">CRISPR-associated protein</fullName>
    </recommendedName>
</protein>
<reference evidence="1 2" key="1">
    <citation type="submission" date="2015-10" db="EMBL/GenBank/DDBJ databases">
        <title>Candidatus Desulfofervidus auxilii, a hydrogenotrophic sulfate-reducing bacterium involved in the thermophilic anaerobic oxidation of methane.</title>
        <authorList>
            <person name="Krukenberg V."/>
            <person name="Richter M."/>
            <person name="Wegener G."/>
        </authorList>
    </citation>
    <scope>NUCLEOTIDE SEQUENCE [LARGE SCALE GENOMIC DNA]</scope>
    <source>
        <strain evidence="1 2">HS1</strain>
    </source>
</reference>
<name>A0A7U4TI46_DESA2</name>